<feature type="chain" id="PRO_5037782858" description="Excalibur calcium-binding domain-containing protein" evidence="1">
    <location>
        <begin position="24"/>
        <end position="90"/>
    </location>
</feature>
<name>A0A919JYT8_9ACTN</name>
<keyword evidence="1" id="KW-0732">Signal</keyword>
<gene>
    <name evidence="3" type="ORF">Ari01nite_48750</name>
</gene>
<dbReference type="AlphaFoldDB" id="A0A919JYT8"/>
<evidence type="ECO:0000256" key="1">
    <source>
        <dbReference type="SAM" id="SignalP"/>
    </source>
</evidence>
<reference evidence="3" key="1">
    <citation type="submission" date="2021-01" db="EMBL/GenBank/DDBJ databases">
        <title>Whole genome shotgun sequence of Actinoplanes rishiriensis NBRC 108556.</title>
        <authorList>
            <person name="Komaki H."/>
            <person name="Tamura T."/>
        </authorList>
    </citation>
    <scope>NUCLEOTIDE SEQUENCE</scope>
    <source>
        <strain evidence="3">NBRC 108556</strain>
    </source>
</reference>
<evidence type="ECO:0000313" key="3">
    <source>
        <dbReference type="EMBL" id="GIE97410.1"/>
    </source>
</evidence>
<evidence type="ECO:0000259" key="2">
    <source>
        <dbReference type="Pfam" id="PF05901"/>
    </source>
</evidence>
<evidence type="ECO:0000313" key="4">
    <source>
        <dbReference type="Proteomes" id="UP000636960"/>
    </source>
</evidence>
<dbReference type="Proteomes" id="UP000636960">
    <property type="component" value="Unassembled WGS sequence"/>
</dbReference>
<protein>
    <recommendedName>
        <fullName evidence="2">Excalibur calcium-binding domain-containing protein</fullName>
    </recommendedName>
</protein>
<dbReference type="RefSeq" id="WP_203784324.1">
    <property type="nucleotide sequence ID" value="NZ_BOMV01000056.1"/>
</dbReference>
<keyword evidence="4" id="KW-1185">Reference proteome</keyword>
<dbReference type="EMBL" id="BOMV01000056">
    <property type="protein sequence ID" value="GIE97410.1"/>
    <property type="molecule type" value="Genomic_DNA"/>
</dbReference>
<dbReference type="Pfam" id="PF05901">
    <property type="entry name" value="Excalibur"/>
    <property type="match status" value="1"/>
</dbReference>
<proteinExistence type="predicted"/>
<dbReference type="InterPro" id="IPR008613">
    <property type="entry name" value="Excalibur_Ca-bd_domain"/>
</dbReference>
<comment type="caution">
    <text evidence="3">The sequence shown here is derived from an EMBL/GenBank/DDBJ whole genome shotgun (WGS) entry which is preliminary data.</text>
</comment>
<organism evidence="3 4">
    <name type="scientific">Paractinoplanes rishiriensis</name>
    <dbReference type="NCBI Taxonomy" id="1050105"/>
    <lineage>
        <taxon>Bacteria</taxon>
        <taxon>Bacillati</taxon>
        <taxon>Actinomycetota</taxon>
        <taxon>Actinomycetes</taxon>
        <taxon>Micromonosporales</taxon>
        <taxon>Micromonosporaceae</taxon>
        <taxon>Paractinoplanes</taxon>
    </lineage>
</organism>
<feature type="domain" description="Excalibur calcium-binding" evidence="2">
    <location>
        <begin position="33"/>
        <end position="88"/>
    </location>
</feature>
<sequence>MRNQRWLLAAALTLPFAPAAAQAAPPPPPPRFAKCADLQAKFPHGVARPEAVDVVRGVAKPATKFTVHPVLYLANRHLDRDRDGVACEKR</sequence>
<feature type="signal peptide" evidence="1">
    <location>
        <begin position="1"/>
        <end position="23"/>
    </location>
</feature>
<accession>A0A919JYT8</accession>